<evidence type="ECO:0008006" key="6">
    <source>
        <dbReference type="Google" id="ProtNLM"/>
    </source>
</evidence>
<evidence type="ECO:0000259" key="2">
    <source>
        <dbReference type="Pfam" id="PF12172"/>
    </source>
</evidence>
<proteinExistence type="predicted"/>
<dbReference type="Gene3D" id="3.10.129.10">
    <property type="entry name" value="Hotdog Thioesterase"/>
    <property type="match status" value="2"/>
</dbReference>
<dbReference type="InterPro" id="IPR002878">
    <property type="entry name" value="ChsH2_C"/>
</dbReference>
<evidence type="ECO:0000313" key="5">
    <source>
        <dbReference type="Proteomes" id="UP000624709"/>
    </source>
</evidence>
<dbReference type="Pfam" id="PF12172">
    <property type="entry name" value="zf-ChsH2"/>
    <property type="match status" value="1"/>
</dbReference>
<keyword evidence="5" id="KW-1185">Reference proteome</keyword>
<sequence length="407" mass="43680">MSEVTETIEAAGRRIAEAGLSAARPARDPVNRPAIRDWLAAIGDDNPRYEREGLAPPAMVQVWTMRGLRPSAPDDADPLRVMSDVLDEAGFTSVVATDCAQTYHRYLREGETVAVRSRLTGVAGPKRTALGEGWFVTTASTWEVDGEPVAEMRFRVLKYRPGATAPARADPIRPVTGPDSAFFWAGVDAGELRIQRCGKCGALRHPPGPGCPACGAFTPEYVVAAGTGTVHSYVVHHHPPLPGRRSPVTVALVDLDEGVRMVGELRGTRPAIGDRVQVTFADGLPVWRPAGIELPRWDLAVTPTVIISSALATRDFQDVHHDRDAAVRRGSRDIFLNILATTGFVQRYVTDWAGPAAVLRGIEIRLGAPCHPGDTLTFTGYAHGDEVAVAGRTATGEHVSGTVRVTS</sequence>
<feature type="domain" description="ChsH2 C-terminal OB-fold" evidence="1">
    <location>
        <begin position="221"/>
        <end position="280"/>
    </location>
</feature>
<comment type="caution">
    <text evidence="4">The sequence shown here is derived from an EMBL/GenBank/DDBJ whole genome shotgun (WGS) entry which is preliminary data.</text>
</comment>
<dbReference type="Pfam" id="PF01796">
    <property type="entry name" value="OB_ChsH2_C"/>
    <property type="match status" value="1"/>
</dbReference>
<dbReference type="Pfam" id="PF13452">
    <property type="entry name" value="FAS1_DH_region"/>
    <property type="match status" value="1"/>
</dbReference>
<dbReference type="PANTHER" id="PTHR34075">
    <property type="entry name" value="BLR3430 PROTEIN"/>
    <property type="match status" value="1"/>
</dbReference>
<dbReference type="Gene3D" id="6.10.30.10">
    <property type="match status" value="1"/>
</dbReference>
<dbReference type="InterPro" id="IPR029069">
    <property type="entry name" value="HotDog_dom_sf"/>
</dbReference>
<dbReference type="InterPro" id="IPR012340">
    <property type="entry name" value="NA-bd_OB-fold"/>
</dbReference>
<dbReference type="Proteomes" id="UP000624709">
    <property type="component" value="Unassembled WGS sequence"/>
</dbReference>
<evidence type="ECO:0000313" key="4">
    <source>
        <dbReference type="EMBL" id="GIE67532.1"/>
    </source>
</evidence>
<dbReference type="InterPro" id="IPR039569">
    <property type="entry name" value="FAS1-like_DH_region"/>
</dbReference>
<protein>
    <recommendedName>
        <fullName evidence="6">Protein dehydratase</fullName>
    </recommendedName>
</protein>
<accession>A0ABQ4BA72</accession>
<evidence type="ECO:0000259" key="1">
    <source>
        <dbReference type="Pfam" id="PF01796"/>
    </source>
</evidence>
<organism evidence="4 5">
    <name type="scientific">Actinoplanes palleronii</name>
    <dbReference type="NCBI Taxonomy" id="113570"/>
    <lineage>
        <taxon>Bacteria</taxon>
        <taxon>Bacillati</taxon>
        <taxon>Actinomycetota</taxon>
        <taxon>Actinomycetes</taxon>
        <taxon>Micromonosporales</taxon>
        <taxon>Micromonosporaceae</taxon>
        <taxon>Actinoplanes</taxon>
    </lineage>
</organism>
<evidence type="ECO:0000259" key="3">
    <source>
        <dbReference type="Pfam" id="PF13452"/>
    </source>
</evidence>
<dbReference type="EMBL" id="BOMS01000049">
    <property type="protein sequence ID" value="GIE67532.1"/>
    <property type="molecule type" value="Genomic_DNA"/>
</dbReference>
<feature type="domain" description="ChsH2 rubredoxin-like zinc ribbon" evidence="2">
    <location>
        <begin position="184"/>
        <end position="219"/>
    </location>
</feature>
<dbReference type="SUPFAM" id="SSF50249">
    <property type="entry name" value="Nucleic acid-binding proteins"/>
    <property type="match status" value="1"/>
</dbReference>
<dbReference type="PANTHER" id="PTHR34075:SF5">
    <property type="entry name" value="BLR3430 PROTEIN"/>
    <property type="match status" value="1"/>
</dbReference>
<name>A0ABQ4BA72_9ACTN</name>
<gene>
    <name evidence="4" type="ORF">Apa02nite_036400</name>
</gene>
<dbReference type="InterPro" id="IPR022002">
    <property type="entry name" value="ChsH2_Znr"/>
</dbReference>
<dbReference type="SUPFAM" id="SSF54637">
    <property type="entry name" value="Thioesterase/thiol ester dehydrase-isomerase"/>
    <property type="match status" value="2"/>
</dbReference>
<dbReference type="InterPro" id="IPR052513">
    <property type="entry name" value="Thioester_dehydratase-like"/>
</dbReference>
<reference evidence="4 5" key="1">
    <citation type="submission" date="2021-01" db="EMBL/GenBank/DDBJ databases">
        <title>Whole genome shotgun sequence of Actinoplanes palleronii NBRC 14916.</title>
        <authorList>
            <person name="Komaki H."/>
            <person name="Tamura T."/>
        </authorList>
    </citation>
    <scope>NUCLEOTIDE SEQUENCE [LARGE SCALE GENOMIC DNA]</scope>
    <source>
        <strain evidence="4 5">NBRC 14916</strain>
    </source>
</reference>
<feature type="domain" description="FAS1-like dehydratase" evidence="3">
    <location>
        <begin position="24"/>
        <end position="152"/>
    </location>
</feature>